<dbReference type="EMBL" id="CP141261">
    <property type="protein sequence ID" value="WRL62407.1"/>
    <property type="molecule type" value="Genomic_DNA"/>
</dbReference>
<evidence type="ECO:0000313" key="1">
    <source>
        <dbReference type="EMBL" id="WRL62407.1"/>
    </source>
</evidence>
<dbReference type="RefSeq" id="WP_324273761.1">
    <property type="nucleotide sequence ID" value="NZ_CP141261.1"/>
</dbReference>
<organism evidence="1 2">
    <name type="scientific">Blastococcus brunescens</name>
    <dbReference type="NCBI Taxonomy" id="1564165"/>
    <lineage>
        <taxon>Bacteria</taxon>
        <taxon>Bacillati</taxon>
        <taxon>Actinomycetota</taxon>
        <taxon>Actinomycetes</taxon>
        <taxon>Geodermatophilales</taxon>
        <taxon>Geodermatophilaceae</taxon>
        <taxon>Blastococcus</taxon>
    </lineage>
</organism>
<gene>
    <name evidence="1" type="ORF">U6N30_20605</name>
</gene>
<evidence type="ECO:0000313" key="2">
    <source>
        <dbReference type="Proteomes" id="UP001324287"/>
    </source>
</evidence>
<keyword evidence="2" id="KW-1185">Reference proteome</keyword>
<protein>
    <submittedName>
        <fullName evidence="1">Uncharacterized protein</fullName>
    </submittedName>
</protein>
<accession>A0ABZ1AV32</accession>
<reference evidence="1 2" key="1">
    <citation type="submission" date="2023-12" db="EMBL/GenBank/DDBJ databases">
        <title>Blastococcus brunescens sp. nov., an actonobacterium isolated from sandstone collected in sahara desert.</title>
        <authorList>
            <person name="Gtari M."/>
            <person name="Ghodhbane F."/>
        </authorList>
    </citation>
    <scope>NUCLEOTIDE SEQUENCE [LARGE SCALE GENOMIC DNA]</scope>
    <source>
        <strain evidence="1 2">BMG 8361</strain>
    </source>
</reference>
<dbReference type="Proteomes" id="UP001324287">
    <property type="component" value="Chromosome"/>
</dbReference>
<name>A0ABZ1AV32_9ACTN</name>
<proteinExistence type="predicted"/>
<sequence length="125" mass="13697">MGGDRLWYEVSSDGEFSQFVDVGEYYVSIVRRAGSGDWPIATEVNLWSRTATDEHYEMWDSTGVVDLDEQQISVSSSPDNRTFAFSAVTVPMTYHWTIDPDAAVTWALVQGTVGCPVSPGAIPGV</sequence>